<evidence type="ECO:0000313" key="9">
    <source>
        <dbReference type="EMBL" id="CAD2158271.1"/>
    </source>
</evidence>
<evidence type="ECO:0000259" key="6">
    <source>
        <dbReference type="PROSITE" id="PS50011"/>
    </source>
</evidence>
<evidence type="ECO:0000256" key="2">
    <source>
        <dbReference type="ARBA" id="ARBA00022443"/>
    </source>
</evidence>
<feature type="compositionally biased region" description="Low complexity" evidence="4">
    <location>
        <begin position="12"/>
        <end position="29"/>
    </location>
</feature>
<dbReference type="SMART" id="SM00219">
    <property type="entry name" value="TyrKc"/>
    <property type="match status" value="1"/>
</dbReference>
<organism evidence="9 10">
    <name type="scientific">Meloidogyne enterolobii</name>
    <name type="common">Root-knot nematode worm</name>
    <name type="synonym">Meloidogyne mayaguensis</name>
    <dbReference type="NCBI Taxonomy" id="390850"/>
    <lineage>
        <taxon>Eukaryota</taxon>
        <taxon>Metazoa</taxon>
        <taxon>Ecdysozoa</taxon>
        <taxon>Nematoda</taxon>
        <taxon>Chromadorea</taxon>
        <taxon>Rhabditida</taxon>
        <taxon>Tylenchina</taxon>
        <taxon>Tylenchomorpha</taxon>
        <taxon>Tylenchoidea</taxon>
        <taxon>Meloidogynidae</taxon>
        <taxon>Meloidogyninae</taxon>
        <taxon>Meloidogyne</taxon>
    </lineage>
</organism>
<accession>A0A6V7UHI2</accession>
<dbReference type="PANTHER" id="PTHR23122">
    <property type="entry name" value="MEMBRANE-ASSOCIATED GUANYLATE KINASE MAGUK"/>
    <property type="match status" value="1"/>
</dbReference>
<dbReference type="InterPro" id="IPR008266">
    <property type="entry name" value="Tyr_kinase_AS"/>
</dbReference>
<dbReference type="Pfam" id="PF00069">
    <property type="entry name" value="Pkinase"/>
    <property type="match status" value="1"/>
</dbReference>
<dbReference type="InterPro" id="IPR036028">
    <property type="entry name" value="SH3-like_dom_sf"/>
</dbReference>
<name>A0A6V7UHI2_MELEN</name>
<gene>
    <name evidence="9" type="ORF">MENT_LOCUS13091</name>
</gene>
<evidence type="ECO:0000259" key="5">
    <source>
        <dbReference type="PROSITE" id="PS50002"/>
    </source>
</evidence>
<dbReference type="SUPFAM" id="SSF50156">
    <property type="entry name" value="PDZ domain-like"/>
    <property type="match status" value="1"/>
</dbReference>
<evidence type="ECO:0000259" key="8">
    <source>
        <dbReference type="PROSITE" id="PS50106"/>
    </source>
</evidence>
<dbReference type="InterPro" id="IPR000719">
    <property type="entry name" value="Prot_kinase_dom"/>
</dbReference>
<dbReference type="PROSITE" id="PS50052">
    <property type="entry name" value="GUANYLATE_KINASE_2"/>
    <property type="match status" value="1"/>
</dbReference>
<dbReference type="InterPro" id="IPR001478">
    <property type="entry name" value="PDZ"/>
</dbReference>
<dbReference type="PROSITE" id="PS00109">
    <property type="entry name" value="PROTEIN_KINASE_TYR"/>
    <property type="match status" value="1"/>
</dbReference>
<dbReference type="SUPFAM" id="SSF56112">
    <property type="entry name" value="Protein kinase-like (PK-like)"/>
    <property type="match status" value="1"/>
</dbReference>
<dbReference type="PROSITE" id="PS50106">
    <property type="entry name" value="PDZ"/>
    <property type="match status" value="1"/>
</dbReference>
<reference evidence="9 10" key="1">
    <citation type="submission" date="2020-08" db="EMBL/GenBank/DDBJ databases">
        <authorList>
            <person name="Koutsovoulos G."/>
            <person name="Danchin GJ E."/>
        </authorList>
    </citation>
    <scope>NUCLEOTIDE SEQUENCE [LARGE SCALE GENOMIC DNA]</scope>
</reference>
<evidence type="ECO:0000256" key="3">
    <source>
        <dbReference type="PROSITE-ProRule" id="PRU00192"/>
    </source>
</evidence>
<dbReference type="PROSITE" id="PS50002">
    <property type="entry name" value="SH3"/>
    <property type="match status" value="1"/>
</dbReference>
<evidence type="ECO:0000256" key="4">
    <source>
        <dbReference type="SAM" id="MobiDB-lite"/>
    </source>
</evidence>
<sequence>MVLTTLTSAALPNKNINNSNTQQNPTTSSLISTFSPTSAVTASDEPSTSAGSPQHNRLQQQKSKRPPLFIIPDGQETALLTHHYQICDIIEKGPIYTVYRAVHKATGRNCSIKSLNLQRFSAISGLSSEDAEKEVEICTALTHPHFVQLVDVISGCNALHMVFEWVDGQDICFEITRRAAAGFIYSEAVAAHYTRQLVQAVQYMHSQNILHRDIRPHNLLLENNENNAPLKIHGLGVAFRLSDENNKCPPGRFGIPQFMAPEIIAGQPYGQSADMWSVGVVLYILLCGKVPFIGKPVEVTRQIRAGEFSFSGSSWALISEPAKDLLRKLLRVDERERLTPSECLSHDWLARKQVPLRIHLIETIENVRRYNQRRRLKTNIISTLYNNHWTSSSKTPIPPFISTFLNEKWPLPGGDSCDFECLLPPPPQKEEKTEEINDSLNPEERIKKQQQLDKTLKNKKLVEVETGGIERVLTSLDQLSILTDLSLPISSPSTSTPSTQQHIFPHGEGITRCLCCKTTPTTSTNASNLTNFEKQHWRLIEEVLNDAEFHQLLLLYDRIRTEAIRPTPINRHTERSYREACKELLSSSPQGAETSELLELLNNVHLKAILQAQEVAMEEIYAAITPIATTSSGSSQPTSPDVVVINSPQLIAGVNALGIGGNTPSTSTHLPTLPNGSVFTGTSPNAQSAHKGRLLPEASKARPAPPPIIANVDNNPDFSTGLPSGDDDDLILTAVGRVRLVQFTKDTEEPMGITLKMTEDGRCFVGRIMHGGLIHRQATLHVDDELLEINNISVANKSVEQIQRLLKDVRGPVTFKIVPSYRSAPPSCEIFVRAQFDYDPSQDDLIPSVNAGVPFRTGDVLQVISKDDHNWWQGGSLWASSPTTTTTPNTVSNAVASTSAAALSTSNHISSKKPPPSRQQRFHGGNNMAGLIPSPELQEWRTACLAMERARESSHCFIFGSKKKVTNPCTSSNKYYTTKYLRKHSELFDGMEMISYEEVVRLPTFRRKTLVLLGAHGVGRRHIKNTLIRLHPHRFAYPIPHTTRPPRRDEIDGKHYFFVSNDQMLADIQANDYLEYGTHEECLYGTKLETIRSIHRTGKMAILDVEPQALKVLRNAEYSPFVVFIAAPDLHGLHDPDGSLERLVKESEMLSQSFGHLFDLILVNNDIDETIRQLERVVEKLSATPQWVPISWVY</sequence>
<dbReference type="InterPro" id="IPR020635">
    <property type="entry name" value="Tyr_kinase_cat_dom"/>
</dbReference>
<dbReference type="Pfam" id="PF00595">
    <property type="entry name" value="PDZ"/>
    <property type="match status" value="1"/>
</dbReference>
<feature type="domain" description="SH3" evidence="5">
    <location>
        <begin position="827"/>
        <end position="900"/>
    </location>
</feature>
<dbReference type="PROSITE" id="PS00856">
    <property type="entry name" value="GUANYLATE_KINASE_1"/>
    <property type="match status" value="1"/>
</dbReference>
<feature type="domain" description="Guanylate kinase-like" evidence="7">
    <location>
        <begin position="1007"/>
        <end position="1179"/>
    </location>
</feature>
<protein>
    <submittedName>
        <fullName evidence="9">Uncharacterized protein</fullName>
    </submittedName>
</protein>
<dbReference type="Gene3D" id="2.30.30.40">
    <property type="entry name" value="SH3 Domains"/>
    <property type="match status" value="1"/>
</dbReference>
<dbReference type="FunFam" id="3.30.63.10:FF:000002">
    <property type="entry name" value="Guanylate kinase 1"/>
    <property type="match status" value="1"/>
</dbReference>
<dbReference type="InterPro" id="IPR020590">
    <property type="entry name" value="Guanylate_kinase_CS"/>
</dbReference>
<feature type="region of interest" description="Disordered" evidence="4">
    <location>
        <begin position="12"/>
        <end position="66"/>
    </location>
</feature>
<dbReference type="GO" id="GO:0034330">
    <property type="term" value="P:cell junction organization"/>
    <property type="evidence" value="ECO:0007669"/>
    <property type="project" value="UniProtKB-ARBA"/>
</dbReference>
<dbReference type="Proteomes" id="UP000580250">
    <property type="component" value="Unassembled WGS sequence"/>
</dbReference>
<dbReference type="InterPro" id="IPR027417">
    <property type="entry name" value="P-loop_NTPase"/>
</dbReference>
<dbReference type="FunFam" id="3.40.50.300:FF:000146">
    <property type="entry name" value="MAGUK p55 subfamily member 6 isoform X1"/>
    <property type="match status" value="1"/>
</dbReference>
<feature type="domain" description="PDZ" evidence="8">
    <location>
        <begin position="740"/>
        <end position="821"/>
    </location>
</feature>
<dbReference type="Gene3D" id="3.40.50.300">
    <property type="entry name" value="P-loop containing nucleotide triphosphate hydrolases"/>
    <property type="match status" value="1"/>
</dbReference>
<dbReference type="Gene3D" id="1.10.510.10">
    <property type="entry name" value="Transferase(Phosphotransferase) domain 1"/>
    <property type="match status" value="1"/>
</dbReference>
<comment type="similarity">
    <text evidence="1">Belongs to the MAGUK family.</text>
</comment>
<feature type="compositionally biased region" description="Polar residues" evidence="4">
    <location>
        <begin position="30"/>
        <end position="61"/>
    </location>
</feature>
<dbReference type="PROSITE" id="PS50011">
    <property type="entry name" value="PROTEIN_KINASE_DOM"/>
    <property type="match status" value="1"/>
</dbReference>
<dbReference type="SUPFAM" id="SSF52540">
    <property type="entry name" value="P-loop containing nucleoside triphosphate hydrolases"/>
    <property type="match status" value="1"/>
</dbReference>
<dbReference type="InterPro" id="IPR001452">
    <property type="entry name" value="SH3_domain"/>
</dbReference>
<dbReference type="InterPro" id="IPR011009">
    <property type="entry name" value="Kinase-like_dom_sf"/>
</dbReference>
<evidence type="ECO:0000256" key="1">
    <source>
        <dbReference type="ARBA" id="ARBA00007014"/>
    </source>
</evidence>
<dbReference type="GO" id="GO:0004713">
    <property type="term" value="F:protein tyrosine kinase activity"/>
    <property type="evidence" value="ECO:0007669"/>
    <property type="project" value="InterPro"/>
</dbReference>
<dbReference type="GO" id="GO:0005524">
    <property type="term" value="F:ATP binding"/>
    <property type="evidence" value="ECO:0007669"/>
    <property type="project" value="InterPro"/>
</dbReference>
<dbReference type="SMART" id="SM00072">
    <property type="entry name" value="GuKc"/>
    <property type="match status" value="1"/>
</dbReference>
<keyword evidence="2 3" id="KW-0728">SH3 domain</keyword>
<feature type="domain" description="Protein kinase" evidence="6">
    <location>
        <begin position="84"/>
        <end position="349"/>
    </location>
</feature>
<dbReference type="EMBL" id="CAJEWN010000069">
    <property type="protein sequence ID" value="CAD2158271.1"/>
    <property type="molecule type" value="Genomic_DNA"/>
</dbReference>
<dbReference type="InterPro" id="IPR008144">
    <property type="entry name" value="Guanylate_kin-like_dom"/>
</dbReference>
<dbReference type="Pfam" id="PF00625">
    <property type="entry name" value="Guanylate_kin"/>
    <property type="match status" value="1"/>
</dbReference>
<evidence type="ECO:0000259" key="7">
    <source>
        <dbReference type="PROSITE" id="PS50052"/>
    </source>
</evidence>
<dbReference type="InterPro" id="IPR050716">
    <property type="entry name" value="MAGUK"/>
</dbReference>
<dbReference type="InterPro" id="IPR008145">
    <property type="entry name" value="GK/Ca_channel_bsu"/>
</dbReference>
<dbReference type="InterPro" id="IPR036034">
    <property type="entry name" value="PDZ_sf"/>
</dbReference>
<dbReference type="CDD" id="cd00071">
    <property type="entry name" value="GMPK"/>
    <property type="match status" value="1"/>
</dbReference>
<dbReference type="AlphaFoldDB" id="A0A6V7UHI2"/>
<dbReference type="SMART" id="SM00228">
    <property type="entry name" value="PDZ"/>
    <property type="match status" value="1"/>
</dbReference>
<feature type="region of interest" description="Disordered" evidence="4">
    <location>
        <begin position="904"/>
        <end position="928"/>
    </location>
</feature>
<proteinExistence type="inferred from homology"/>
<evidence type="ECO:0000313" key="10">
    <source>
        <dbReference type="Proteomes" id="UP000580250"/>
    </source>
</evidence>
<dbReference type="OrthoDB" id="336747at2759"/>
<comment type="caution">
    <text evidence="9">The sequence shown here is derived from an EMBL/GenBank/DDBJ whole genome shotgun (WGS) entry which is preliminary data.</text>
</comment>
<dbReference type="Gene3D" id="3.30.200.20">
    <property type="entry name" value="Phosphorylase Kinase, domain 1"/>
    <property type="match status" value="1"/>
</dbReference>
<dbReference type="SUPFAM" id="SSF50044">
    <property type="entry name" value="SH3-domain"/>
    <property type="match status" value="1"/>
</dbReference>
<dbReference type="Gene3D" id="2.30.42.10">
    <property type="match status" value="1"/>
</dbReference>